<comment type="caution">
    <text evidence="3">The sequence shown here is derived from an EMBL/GenBank/DDBJ whole genome shotgun (WGS) entry which is preliminary data.</text>
</comment>
<organism evidence="3 4">
    <name type="scientific">Rhizophagus clarus</name>
    <dbReference type="NCBI Taxonomy" id="94130"/>
    <lineage>
        <taxon>Eukaryota</taxon>
        <taxon>Fungi</taxon>
        <taxon>Fungi incertae sedis</taxon>
        <taxon>Mucoromycota</taxon>
        <taxon>Glomeromycotina</taxon>
        <taxon>Glomeromycetes</taxon>
        <taxon>Glomerales</taxon>
        <taxon>Glomeraceae</taxon>
        <taxon>Rhizophagus</taxon>
    </lineage>
</organism>
<evidence type="ECO:0000256" key="2">
    <source>
        <dbReference type="SAM" id="Phobius"/>
    </source>
</evidence>
<dbReference type="Proteomes" id="UP000615446">
    <property type="component" value="Unassembled WGS sequence"/>
</dbReference>
<keyword evidence="2" id="KW-0812">Transmembrane</keyword>
<accession>A0A8H3L9U2</accession>
<evidence type="ECO:0000313" key="4">
    <source>
        <dbReference type="Proteomes" id="UP000615446"/>
    </source>
</evidence>
<dbReference type="OrthoDB" id="2395898at2759"/>
<dbReference type="EMBL" id="BLAL01000080">
    <property type="protein sequence ID" value="GES84473.1"/>
    <property type="molecule type" value="Genomic_DNA"/>
</dbReference>
<sequence length="467" mass="52854">MPTKNYYTDLEKEKIYTIVNIKESIIALECDVTKIHQNLKAREIYYLYNAMAPEDFEKMLSDIDEMSLISHIHSEKEIQSIIEKMVFEADGQNAEVINSLVMQIIMLKKKLRDHHSRLKKLEKSVDCIGNYVEEQTGLEAGKELIDSSESSSAEETITIIVESEESDSDYAPCKAPIIPEKRIRKVSVKKKSVSKVQVMESERQAESKKDSSSNLPSDLGETIKAFEKSLEGLENMLKLLKSDINKPFDVTDPSRSPCEKQDIKHVVVRRSSANFPAKNLRKAEMTNITLNCLIIPSGQFNALSRDNLSLIITLPRNGAVNTLETSIQSELEPPYNNIPLDIRQVYYPGSVDERRMQTQALISAYFKGDPPANLFHVVASSIPPPRSETCYLQSRVGSLVYENMGLKRAIDDLTKEPIQHGKTCIFLDISKFFGALIAIVNLFAVLIYVARIKDYIKGTNREHSRKE</sequence>
<evidence type="ECO:0000313" key="3">
    <source>
        <dbReference type="EMBL" id="GES84473.1"/>
    </source>
</evidence>
<evidence type="ECO:0000256" key="1">
    <source>
        <dbReference type="SAM" id="MobiDB-lite"/>
    </source>
</evidence>
<feature type="compositionally biased region" description="Basic and acidic residues" evidence="1">
    <location>
        <begin position="200"/>
        <end position="211"/>
    </location>
</feature>
<keyword evidence="2" id="KW-0472">Membrane</keyword>
<reference evidence="3" key="1">
    <citation type="submission" date="2019-10" db="EMBL/GenBank/DDBJ databases">
        <title>Conservation and host-specific expression of non-tandemly repeated heterogenous ribosome RNA gene in arbuscular mycorrhizal fungi.</title>
        <authorList>
            <person name="Maeda T."/>
            <person name="Kobayashi Y."/>
            <person name="Nakagawa T."/>
            <person name="Ezawa T."/>
            <person name="Yamaguchi K."/>
            <person name="Bino T."/>
            <person name="Nishimoto Y."/>
            <person name="Shigenobu S."/>
            <person name="Kawaguchi M."/>
        </authorList>
    </citation>
    <scope>NUCLEOTIDE SEQUENCE</scope>
    <source>
        <strain evidence="3">HR1</strain>
    </source>
</reference>
<proteinExistence type="predicted"/>
<keyword evidence="2" id="KW-1133">Transmembrane helix</keyword>
<protein>
    <submittedName>
        <fullName evidence="3">Uncharacterized protein</fullName>
    </submittedName>
</protein>
<dbReference type="AlphaFoldDB" id="A0A8H3L9U2"/>
<feature type="transmembrane region" description="Helical" evidence="2">
    <location>
        <begin position="432"/>
        <end position="450"/>
    </location>
</feature>
<name>A0A8H3L9U2_9GLOM</name>
<feature type="region of interest" description="Disordered" evidence="1">
    <location>
        <begin position="196"/>
        <end position="218"/>
    </location>
</feature>
<gene>
    <name evidence="3" type="ORF">RCL2_001158900</name>
</gene>